<proteinExistence type="predicted"/>
<name>A0A2V4AM92_9PSEU</name>
<evidence type="ECO:0000313" key="2">
    <source>
        <dbReference type="Proteomes" id="UP000249915"/>
    </source>
</evidence>
<accession>A0A2V4AM92</accession>
<gene>
    <name evidence="1" type="ORF">BAY60_27180</name>
</gene>
<protein>
    <submittedName>
        <fullName evidence="1">Uncharacterized protein</fullName>
    </submittedName>
</protein>
<dbReference type="Proteomes" id="UP000249915">
    <property type="component" value="Unassembled WGS sequence"/>
</dbReference>
<keyword evidence="2" id="KW-1185">Reference proteome</keyword>
<dbReference type="EMBL" id="MASW01000006">
    <property type="protein sequence ID" value="PXY21153.1"/>
    <property type="molecule type" value="Genomic_DNA"/>
</dbReference>
<evidence type="ECO:0000313" key="1">
    <source>
        <dbReference type="EMBL" id="PXY21153.1"/>
    </source>
</evidence>
<sequence>MTFAGLTFAVDEAAGIRVPPALAEVMTWGALVLGTLQALALDDPWWTVAALCARLGLREARTGAP</sequence>
<organism evidence="1 2">
    <name type="scientific">Prauserella muralis</name>
    <dbReference type="NCBI Taxonomy" id="588067"/>
    <lineage>
        <taxon>Bacteria</taxon>
        <taxon>Bacillati</taxon>
        <taxon>Actinomycetota</taxon>
        <taxon>Actinomycetes</taxon>
        <taxon>Pseudonocardiales</taxon>
        <taxon>Pseudonocardiaceae</taxon>
        <taxon>Prauserella</taxon>
    </lineage>
</organism>
<dbReference type="RefSeq" id="WP_112284394.1">
    <property type="nucleotide sequence ID" value="NZ_MASW01000006.1"/>
</dbReference>
<reference evidence="1 2" key="1">
    <citation type="submission" date="2016-07" db="EMBL/GenBank/DDBJ databases">
        <title>Draft genome sequence of Prauserella muralis DSM 45305, isolated from a mould-covered wall in an indoor environment.</title>
        <authorList>
            <person name="Ruckert C."/>
            <person name="Albersmeier A."/>
            <person name="Jiang C.-L."/>
            <person name="Jiang Y."/>
            <person name="Kalinowski J."/>
            <person name="Schneider O."/>
            <person name="Winkler A."/>
            <person name="Zotchev S.B."/>
        </authorList>
    </citation>
    <scope>NUCLEOTIDE SEQUENCE [LARGE SCALE GENOMIC DNA]</scope>
    <source>
        <strain evidence="1 2">DSM 45305</strain>
    </source>
</reference>
<comment type="caution">
    <text evidence="1">The sequence shown here is derived from an EMBL/GenBank/DDBJ whole genome shotgun (WGS) entry which is preliminary data.</text>
</comment>
<dbReference type="AlphaFoldDB" id="A0A2V4AM92"/>